<proteinExistence type="predicted"/>
<feature type="compositionally biased region" description="Basic and acidic residues" evidence="1">
    <location>
        <begin position="12"/>
        <end position="25"/>
    </location>
</feature>
<evidence type="ECO:0000313" key="3">
    <source>
        <dbReference type="Proteomes" id="UP001054945"/>
    </source>
</evidence>
<name>A0AAV4UQD7_CAEEX</name>
<keyword evidence="3" id="KW-1185">Reference proteome</keyword>
<protein>
    <recommendedName>
        <fullName evidence="4">Prolactin receptor</fullName>
    </recommendedName>
</protein>
<organism evidence="2 3">
    <name type="scientific">Caerostris extrusa</name>
    <name type="common">Bark spider</name>
    <name type="synonym">Caerostris bankana</name>
    <dbReference type="NCBI Taxonomy" id="172846"/>
    <lineage>
        <taxon>Eukaryota</taxon>
        <taxon>Metazoa</taxon>
        <taxon>Ecdysozoa</taxon>
        <taxon>Arthropoda</taxon>
        <taxon>Chelicerata</taxon>
        <taxon>Arachnida</taxon>
        <taxon>Araneae</taxon>
        <taxon>Araneomorphae</taxon>
        <taxon>Entelegynae</taxon>
        <taxon>Araneoidea</taxon>
        <taxon>Araneidae</taxon>
        <taxon>Caerostris</taxon>
    </lineage>
</organism>
<reference evidence="2 3" key="1">
    <citation type="submission" date="2021-06" db="EMBL/GenBank/DDBJ databases">
        <title>Caerostris extrusa draft genome.</title>
        <authorList>
            <person name="Kono N."/>
            <person name="Arakawa K."/>
        </authorList>
    </citation>
    <scope>NUCLEOTIDE SEQUENCE [LARGE SCALE GENOMIC DNA]</scope>
</reference>
<feature type="region of interest" description="Disordered" evidence="1">
    <location>
        <begin position="1"/>
        <end position="36"/>
    </location>
</feature>
<sequence length="106" mass="11950">MSTSSGVTYIAKKHDARTWSEKDPNQKGPETSFPVCESEFKPNRNYCRPNWTTGKPLKSASPQFDDQILSSGLKLEAPYLQNPVDFLTESMRSSSTHYQCNLLMGD</sequence>
<dbReference type="AlphaFoldDB" id="A0AAV4UQD7"/>
<accession>A0AAV4UQD7</accession>
<comment type="caution">
    <text evidence="2">The sequence shown here is derived from an EMBL/GenBank/DDBJ whole genome shotgun (WGS) entry which is preliminary data.</text>
</comment>
<gene>
    <name evidence="2" type="ORF">CEXT_644341</name>
</gene>
<dbReference type="EMBL" id="BPLR01013258">
    <property type="protein sequence ID" value="GIY59954.1"/>
    <property type="molecule type" value="Genomic_DNA"/>
</dbReference>
<evidence type="ECO:0000313" key="2">
    <source>
        <dbReference type="EMBL" id="GIY59954.1"/>
    </source>
</evidence>
<evidence type="ECO:0000256" key="1">
    <source>
        <dbReference type="SAM" id="MobiDB-lite"/>
    </source>
</evidence>
<evidence type="ECO:0008006" key="4">
    <source>
        <dbReference type="Google" id="ProtNLM"/>
    </source>
</evidence>
<dbReference type="Proteomes" id="UP001054945">
    <property type="component" value="Unassembled WGS sequence"/>
</dbReference>